<dbReference type="SMART" id="SM00385">
    <property type="entry name" value="CYCLIN"/>
    <property type="match status" value="2"/>
</dbReference>
<evidence type="ECO:0000313" key="7">
    <source>
        <dbReference type="EMBL" id="EFJ48644.1"/>
    </source>
</evidence>
<proteinExistence type="inferred from homology"/>
<dbReference type="InterPro" id="IPR048258">
    <property type="entry name" value="Cyclins_cyclin-box"/>
</dbReference>
<dbReference type="InParanoid" id="D8TV57"/>
<evidence type="ECO:0000256" key="2">
    <source>
        <dbReference type="ARBA" id="ARBA00023127"/>
    </source>
</evidence>
<dbReference type="KEGG" id="vcn:VOLCADRAFT_127267"/>
<dbReference type="FunCoup" id="D8TV57">
    <property type="interactions" value="1509"/>
</dbReference>
<dbReference type="Gene3D" id="1.10.472.10">
    <property type="entry name" value="Cyclin-like"/>
    <property type="match status" value="2"/>
</dbReference>
<reference evidence="7 8" key="1">
    <citation type="journal article" date="2010" name="Science">
        <title>Genomic analysis of organismal complexity in the multicellular green alga Volvox carteri.</title>
        <authorList>
            <person name="Prochnik S.E."/>
            <person name="Umen J."/>
            <person name="Nedelcu A.M."/>
            <person name="Hallmann A."/>
            <person name="Miller S.M."/>
            <person name="Nishii I."/>
            <person name="Ferris P."/>
            <person name="Kuo A."/>
            <person name="Mitros T."/>
            <person name="Fritz-Laylin L.K."/>
            <person name="Hellsten U."/>
            <person name="Chapman J."/>
            <person name="Simakov O."/>
            <person name="Rensing S.A."/>
            <person name="Terry A."/>
            <person name="Pangilinan J."/>
            <person name="Kapitonov V."/>
            <person name="Jurka J."/>
            <person name="Salamov A."/>
            <person name="Shapiro H."/>
            <person name="Schmutz J."/>
            <person name="Grimwood J."/>
            <person name="Lindquist E."/>
            <person name="Lucas S."/>
            <person name="Grigoriev I.V."/>
            <person name="Schmitt R."/>
            <person name="Kirk D."/>
            <person name="Rokhsar D.S."/>
        </authorList>
    </citation>
    <scope>NUCLEOTIDE SEQUENCE [LARGE SCALE GENOMIC DNA]</scope>
    <source>
        <strain evidence="8">f. Nagariensis / Eve</strain>
    </source>
</reference>
<sequence length="630" mass="68547">MNPHYSRGASSYGVQAPPVTYSQELLLSHLTKSSAASQQDVSKGTSTGRAMLADLTNNGQALQRSGAVTGDRKTLSHVSGQSASFGQALKVQHGFVPPSIPHGAFSDPRIIDSVRQSGDHDRKKTWIDVDALNHDDPQAVSHYASSIFEYLREAELLRRPIPDYIDSQPEINAKMRSILVDWLVEVSEEYRMVPDTLYYSVNFLDRVLSVQRVSRSQLQLVGITCMWIAAKYEEIYPPNVGEFSYITDNTYSREQLVAMEEEILKKLKYELTVPTAKTFLRRLLQVCNPDDQLHFVSNYLTEISLMEASMLNFLPSEIAAAAVYLANLILARAPWSPTLEHYSYYAPAQIADCVEVLAELHIKVNSRAQGGELTALYDKYSHSKFLGVSRVSPLPLAVVSQHLAMMLSDNTLMRAMGGEGGSMTAATRIVVWAAEAKGALLSSPLALAGEFSSPLPGATLAGGVKAKLASGDGNVDGTWKVTAAPLPGSAPSSDPGPAVGDDVRRCVAGRVAPRPEVVGDGEVTLGFVCPNELDRSVERERCCAAMETVEDCRLVPTVPRLWVVWAVPVVLAGLAWVPGWATGLGTEDVTRLPAAATGAARNEAGCEMPPCQDHFVPWWQRLRTAGIFHI</sequence>
<dbReference type="InterPro" id="IPR039361">
    <property type="entry name" value="Cyclin"/>
</dbReference>
<dbReference type="SMART" id="SM01332">
    <property type="entry name" value="Cyclin_C"/>
    <property type="match status" value="1"/>
</dbReference>
<dbReference type="STRING" id="3068.D8TV57"/>
<dbReference type="SUPFAM" id="SSF47954">
    <property type="entry name" value="Cyclin-like"/>
    <property type="match status" value="2"/>
</dbReference>
<feature type="domain" description="Cyclin C-terminal" evidence="6">
    <location>
        <begin position="274"/>
        <end position="394"/>
    </location>
</feature>
<dbReference type="EMBL" id="GL378339">
    <property type="protein sequence ID" value="EFJ48644.1"/>
    <property type="molecule type" value="Genomic_DNA"/>
</dbReference>
<dbReference type="OrthoDB" id="5590282at2759"/>
<evidence type="ECO:0000259" key="5">
    <source>
        <dbReference type="SMART" id="SM00385"/>
    </source>
</evidence>
<keyword evidence="8" id="KW-1185">Reference proteome</keyword>
<dbReference type="GeneID" id="9619864"/>
<dbReference type="Proteomes" id="UP000001058">
    <property type="component" value="Unassembled WGS sequence"/>
</dbReference>
<comment type="similarity">
    <text evidence="4">Belongs to the cyclin family.</text>
</comment>
<dbReference type="RefSeq" id="XP_002950443.1">
    <property type="nucleotide sequence ID" value="XM_002950397.1"/>
</dbReference>
<dbReference type="eggNOG" id="KOG0654">
    <property type="taxonomic scope" value="Eukaryota"/>
</dbReference>
<organism evidence="8">
    <name type="scientific">Volvox carteri f. nagariensis</name>
    <dbReference type="NCBI Taxonomy" id="3068"/>
    <lineage>
        <taxon>Eukaryota</taxon>
        <taxon>Viridiplantae</taxon>
        <taxon>Chlorophyta</taxon>
        <taxon>core chlorophytes</taxon>
        <taxon>Chlorophyceae</taxon>
        <taxon>CS clade</taxon>
        <taxon>Chlamydomonadales</taxon>
        <taxon>Volvocaceae</taxon>
        <taxon>Volvox</taxon>
    </lineage>
</organism>
<keyword evidence="1" id="KW-0132">Cell division</keyword>
<dbReference type="PANTHER" id="PTHR10177">
    <property type="entry name" value="CYCLINS"/>
    <property type="match status" value="1"/>
</dbReference>
<dbReference type="CDD" id="cd20504">
    <property type="entry name" value="CYCLIN_CCNA_rpt1"/>
    <property type="match status" value="1"/>
</dbReference>
<evidence type="ECO:0000256" key="1">
    <source>
        <dbReference type="ARBA" id="ARBA00022618"/>
    </source>
</evidence>
<dbReference type="InterPro" id="IPR013763">
    <property type="entry name" value="Cyclin-like_dom"/>
</dbReference>
<gene>
    <name evidence="7" type="primary">cyca1</name>
    <name evidence="7" type="ORF">VOLCADRAFT_127267</name>
</gene>
<dbReference type="Pfam" id="PF00134">
    <property type="entry name" value="Cyclin_N"/>
    <property type="match status" value="1"/>
</dbReference>
<dbReference type="PROSITE" id="PS00292">
    <property type="entry name" value="CYCLINS"/>
    <property type="match status" value="1"/>
</dbReference>
<name>D8TV57_VOLCA</name>
<dbReference type="InterPro" id="IPR006671">
    <property type="entry name" value="Cyclin_N"/>
</dbReference>
<dbReference type="FunFam" id="1.10.472.10:FF:000001">
    <property type="entry name" value="G2/mitotic-specific cyclin"/>
    <property type="match status" value="1"/>
</dbReference>
<keyword evidence="2 4" id="KW-0195">Cyclin</keyword>
<dbReference type="InterPro" id="IPR036915">
    <property type="entry name" value="Cyclin-like_sf"/>
</dbReference>
<evidence type="ECO:0000259" key="6">
    <source>
        <dbReference type="SMART" id="SM01332"/>
    </source>
</evidence>
<dbReference type="GO" id="GO:0051301">
    <property type="term" value="P:cell division"/>
    <property type="evidence" value="ECO:0007669"/>
    <property type="project" value="UniProtKB-KW"/>
</dbReference>
<evidence type="ECO:0000256" key="3">
    <source>
        <dbReference type="ARBA" id="ARBA00023306"/>
    </source>
</evidence>
<dbReference type="AlphaFoldDB" id="D8TV57"/>
<dbReference type="InterPro" id="IPR004367">
    <property type="entry name" value="Cyclin_C-dom"/>
</dbReference>
<evidence type="ECO:0000313" key="8">
    <source>
        <dbReference type="Proteomes" id="UP000001058"/>
    </source>
</evidence>
<accession>D8TV57</accession>
<feature type="domain" description="Cyclin-like" evidence="5">
    <location>
        <begin position="278"/>
        <end position="359"/>
    </location>
</feature>
<keyword evidence="3" id="KW-0131">Cell cycle</keyword>
<dbReference type="Pfam" id="PF02984">
    <property type="entry name" value="Cyclin_C"/>
    <property type="match status" value="1"/>
</dbReference>
<evidence type="ECO:0000256" key="4">
    <source>
        <dbReference type="RuleBase" id="RU000383"/>
    </source>
</evidence>
<feature type="domain" description="Cyclin-like" evidence="5">
    <location>
        <begin position="181"/>
        <end position="265"/>
    </location>
</feature>
<protein>
    <submittedName>
        <fullName evidence="7">A type cyclin</fullName>
    </submittedName>
</protein>